<dbReference type="InterPro" id="IPR008271">
    <property type="entry name" value="Ser/Thr_kinase_AS"/>
</dbReference>
<dbReference type="AlphaFoldDB" id="A0ABD1RLQ4"/>
<evidence type="ECO:0000256" key="1">
    <source>
        <dbReference type="ARBA" id="ARBA00004162"/>
    </source>
</evidence>
<comment type="similarity">
    <text evidence="3">Belongs to the protein kinase superfamily. Ser/Thr protein kinase family.</text>
</comment>
<keyword evidence="14" id="KW-0418">Kinase</keyword>
<evidence type="ECO:0000256" key="5">
    <source>
        <dbReference type="ARBA" id="ARBA00022475"/>
    </source>
</evidence>
<keyword evidence="16 23" id="KW-1133">Transmembrane helix</keyword>
<sequence length="985" mass="108338">MHPSNDTDQQALIAFKNTINNPLQYLNSWNASNHFCTWYGVTCSHRHQRVIGLNLTNQKLTGFVSPYVGNLSFLRFLYLDKNSFTGKIPSEIGRLHRLEHFSVSNNSLEGEIPAAISNCSNLVSFRVSYNNLVGMLPSSFGSLSKLELFSISKNKITGEIPASFGNLSSLTQLYGGANDLTGRIPDALGLLKRLKLLAFGENSVGVNQFTGSIPVSLSNGSNIRYVHLGYNQLSGKVPSFEKLNKLGVLVLSGNPLGKGESNDLSFISTLLNATNLESLALHDNNFGGELPESFKNLSNTLTRLYVTSNQITGRIPTEIGNFVNMQDFRVNDNKFTGTIPADIGKLKKLKFLDLSQNRFSSKIPKSIGNLSLLVYLYLSENNLSSGITSTLGNCQNILELNLSHNILSGPIAREIFSISSLRTVDISQNQLNGSLPVEIGNLKNLGYFNVSDNNFFGEIPSTLGSCESLEFLAMKGNSFRGTIPSTFSSLRGLRILDLSHNNFDGLIPIYFEEFNFLSLNLSFNDFDGKLPEEGIFKNASVFSVVGNAKLCGGILDLKLPKCIAEHSKKSRLSFRLKILISVAAVLLGVISTTLVFLVLCCLRRSKRVPISSDSPHNSLWNVSYQTLLQATNGFSAANLLGVGSYGSVYKGTIGQEGTSVAVKVLNLSKSGALKSFVAECEALRNIRHRNLVKVLTACSGVDLQGNDFKALVYEFMANGSLEDWLHTKDSSTGEEIQSLNLLQRLNIAIEIACAVAYLHLHLETPIIHCDLKPSNVLLDDELVAHVGDFGLARFLSTDAQSFTIHQTSSSLVRGTIGYTAPEYGMRSELSTYGDMYSFGILLLEMFTGKRPTNDMFKDSFNLHNYVQDSLPNRVEEIADPVLFHNRQVEIITSTRSHENHGFMGNHKIEKCLISVFRVGVGCSVTSPRERMNISDVVNELHSIRDALSVVDPHLLELNFAPGKLPQDHKMEAQTLADNQNFGMKE</sequence>
<keyword evidence="15 22" id="KW-0067">ATP-binding</keyword>
<evidence type="ECO:0000256" key="12">
    <source>
        <dbReference type="ARBA" id="ARBA00022737"/>
    </source>
</evidence>
<dbReference type="InterPro" id="IPR003591">
    <property type="entry name" value="Leu-rich_rpt_typical-subtyp"/>
</dbReference>
<gene>
    <name evidence="25" type="ORF">Fot_42619</name>
</gene>
<dbReference type="InterPro" id="IPR000719">
    <property type="entry name" value="Prot_kinase_dom"/>
</dbReference>
<evidence type="ECO:0000313" key="26">
    <source>
        <dbReference type="Proteomes" id="UP001604277"/>
    </source>
</evidence>
<dbReference type="Pfam" id="PF00560">
    <property type="entry name" value="LRR_1"/>
    <property type="match status" value="8"/>
</dbReference>
<keyword evidence="11" id="KW-0732">Signal</keyword>
<evidence type="ECO:0000256" key="9">
    <source>
        <dbReference type="ARBA" id="ARBA00022679"/>
    </source>
</evidence>
<dbReference type="FunFam" id="3.80.10.10:FF:000095">
    <property type="entry name" value="LRR receptor-like serine/threonine-protein kinase GSO1"/>
    <property type="match status" value="1"/>
</dbReference>
<keyword evidence="8" id="KW-0433">Leucine-rich repeat</keyword>
<reference evidence="26" key="1">
    <citation type="submission" date="2024-07" db="EMBL/GenBank/DDBJ databases">
        <title>Two chromosome-level genome assemblies of Korean endemic species Abeliophyllum distichum and Forsythia ovata (Oleaceae).</title>
        <authorList>
            <person name="Jang H."/>
        </authorList>
    </citation>
    <scope>NUCLEOTIDE SEQUENCE [LARGE SCALE GENOMIC DNA]</scope>
</reference>
<dbReference type="PANTHER" id="PTHR27008:SF596">
    <property type="entry name" value="OS02G0215500 PROTEIN"/>
    <property type="match status" value="1"/>
</dbReference>
<dbReference type="SUPFAM" id="SSF52058">
    <property type="entry name" value="L domain-like"/>
    <property type="match status" value="2"/>
</dbReference>
<keyword evidence="13 22" id="KW-0547">Nucleotide-binding</keyword>
<keyword evidence="12" id="KW-0677">Repeat</keyword>
<feature type="binding site" evidence="22">
    <location>
        <position position="663"/>
    </location>
    <ligand>
        <name>ATP</name>
        <dbReference type="ChEBI" id="CHEBI:30616"/>
    </ligand>
</feature>
<evidence type="ECO:0000256" key="3">
    <source>
        <dbReference type="ARBA" id="ARBA00008684"/>
    </source>
</evidence>
<evidence type="ECO:0000256" key="16">
    <source>
        <dbReference type="ARBA" id="ARBA00022989"/>
    </source>
</evidence>
<keyword evidence="26" id="KW-1185">Reference proteome</keyword>
<evidence type="ECO:0000256" key="6">
    <source>
        <dbReference type="ARBA" id="ARBA00022527"/>
    </source>
</evidence>
<proteinExistence type="inferred from homology"/>
<dbReference type="InterPro" id="IPR032675">
    <property type="entry name" value="LRR_dom_sf"/>
</dbReference>
<keyword evidence="17 23" id="KW-0472">Membrane</keyword>
<comment type="subcellular location">
    <subcellularLocation>
        <location evidence="1">Cell membrane</location>
        <topology evidence="1">Single-pass membrane protein</topology>
    </subcellularLocation>
    <subcellularLocation>
        <location evidence="2">Membrane</location>
        <topology evidence="2">Single-pass type I membrane protein</topology>
    </subcellularLocation>
</comment>
<dbReference type="Pfam" id="PF07714">
    <property type="entry name" value="PK_Tyr_Ser-Thr"/>
    <property type="match status" value="1"/>
</dbReference>
<dbReference type="PROSITE" id="PS50011">
    <property type="entry name" value="PROTEIN_KINASE_DOM"/>
    <property type="match status" value="1"/>
</dbReference>
<dbReference type="PROSITE" id="PS00107">
    <property type="entry name" value="PROTEIN_KINASE_ATP"/>
    <property type="match status" value="1"/>
</dbReference>
<dbReference type="SMART" id="SM00369">
    <property type="entry name" value="LRR_TYP"/>
    <property type="match status" value="5"/>
</dbReference>
<evidence type="ECO:0000256" key="18">
    <source>
        <dbReference type="ARBA" id="ARBA00023170"/>
    </source>
</evidence>
<evidence type="ECO:0000256" key="19">
    <source>
        <dbReference type="ARBA" id="ARBA00023180"/>
    </source>
</evidence>
<evidence type="ECO:0000256" key="21">
    <source>
        <dbReference type="ARBA" id="ARBA00048679"/>
    </source>
</evidence>
<dbReference type="SMART" id="SM00220">
    <property type="entry name" value="S_TKc"/>
    <property type="match status" value="1"/>
</dbReference>
<dbReference type="GO" id="GO:0005524">
    <property type="term" value="F:ATP binding"/>
    <property type="evidence" value="ECO:0007669"/>
    <property type="project" value="UniProtKB-UniRule"/>
</dbReference>
<keyword evidence="5" id="KW-1003">Cell membrane</keyword>
<comment type="catalytic activity">
    <reaction evidence="21">
        <text>L-seryl-[protein] + ATP = O-phospho-L-seryl-[protein] + ADP + H(+)</text>
        <dbReference type="Rhea" id="RHEA:17989"/>
        <dbReference type="Rhea" id="RHEA-COMP:9863"/>
        <dbReference type="Rhea" id="RHEA-COMP:11604"/>
        <dbReference type="ChEBI" id="CHEBI:15378"/>
        <dbReference type="ChEBI" id="CHEBI:29999"/>
        <dbReference type="ChEBI" id="CHEBI:30616"/>
        <dbReference type="ChEBI" id="CHEBI:83421"/>
        <dbReference type="ChEBI" id="CHEBI:456216"/>
        <dbReference type="EC" id="2.7.11.1"/>
    </reaction>
</comment>
<evidence type="ECO:0000256" key="13">
    <source>
        <dbReference type="ARBA" id="ARBA00022741"/>
    </source>
</evidence>
<feature type="domain" description="Protein kinase" evidence="24">
    <location>
        <begin position="634"/>
        <end position="944"/>
    </location>
</feature>
<dbReference type="GO" id="GO:0051707">
    <property type="term" value="P:response to other organism"/>
    <property type="evidence" value="ECO:0007669"/>
    <property type="project" value="UniProtKB-ARBA"/>
</dbReference>
<evidence type="ECO:0000256" key="4">
    <source>
        <dbReference type="ARBA" id="ARBA00012513"/>
    </source>
</evidence>
<dbReference type="InterPro" id="IPR001245">
    <property type="entry name" value="Ser-Thr/Tyr_kinase_cat_dom"/>
</dbReference>
<dbReference type="GO" id="GO:0006952">
    <property type="term" value="P:defense response"/>
    <property type="evidence" value="ECO:0007669"/>
    <property type="project" value="UniProtKB-ARBA"/>
</dbReference>
<evidence type="ECO:0000256" key="20">
    <source>
        <dbReference type="ARBA" id="ARBA00047899"/>
    </source>
</evidence>
<keyword evidence="6" id="KW-0723">Serine/threonine-protein kinase</keyword>
<evidence type="ECO:0000256" key="8">
    <source>
        <dbReference type="ARBA" id="ARBA00022614"/>
    </source>
</evidence>
<dbReference type="Gene3D" id="3.80.10.10">
    <property type="entry name" value="Ribonuclease Inhibitor"/>
    <property type="match status" value="2"/>
</dbReference>
<organism evidence="25 26">
    <name type="scientific">Forsythia ovata</name>
    <dbReference type="NCBI Taxonomy" id="205694"/>
    <lineage>
        <taxon>Eukaryota</taxon>
        <taxon>Viridiplantae</taxon>
        <taxon>Streptophyta</taxon>
        <taxon>Embryophyta</taxon>
        <taxon>Tracheophyta</taxon>
        <taxon>Spermatophyta</taxon>
        <taxon>Magnoliopsida</taxon>
        <taxon>eudicotyledons</taxon>
        <taxon>Gunneridae</taxon>
        <taxon>Pentapetalae</taxon>
        <taxon>asterids</taxon>
        <taxon>lamiids</taxon>
        <taxon>Lamiales</taxon>
        <taxon>Oleaceae</taxon>
        <taxon>Forsythieae</taxon>
        <taxon>Forsythia</taxon>
    </lineage>
</organism>
<dbReference type="InterPro" id="IPR017441">
    <property type="entry name" value="Protein_kinase_ATP_BS"/>
</dbReference>
<comment type="catalytic activity">
    <reaction evidence="20">
        <text>L-threonyl-[protein] + ATP = O-phospho-L-threonyl-[protein] + ADP + H(+)</text>
        <dbReference type="Rhea" id="RHEA:46608"/>
        <dbReference type="Rhea" id="RHEA-COMP:11060"/>
        <dbReference type="Rhea" id="RHEA-COMP:11605"/>
        <dbReference type="ChEBI" id="CHEBI:15378"/>
        <dbReference type="ChEBI" id="CHEBI:30013"/>
        <dbReference type="ChEBI" id="CHEBI:30616"/>
        <dbReference type="ChEBI" id="CHEBI:61977"/>
        <dbReference type="ChEBI" id="CHEBI:456216"/>
        <dbReference type="EC" id="2.7.11.1"/>
    </reaction>
</comment>
<keyword evidence="18" id="KW-0675">Receptor</keyword>
<dbReference type="Gene3D" id="1.10.510.10">
    <property type="entry name" value="Transferase(Phosphotransferase) domain 1"/>
    <property type="match status" value="1"/>
</dbReference>
<keyword evidence="10 23" id="KW-0812">Transmembrane</keyword>
<evidence type="ECO:0000256" key="17">
    <source>
        <dbReference type="ARBA" id="ARBA00023136"/>
    </source>
</evidence>
<dbReference type="InterPro" id="IPR001611">
    <property type="entry name" value="Leu-rich_rpt"/>
</dbReference>
<feature type="transmembrane region" description="Helical" evidence="23">
    <location>
        <begin position="578"/>
        <end position="602"/>
    </location>
</feature>
<dbReference type="SMART" id="SM00365">
    <property type="entry name" value="LRR_SD22"/>
    <property type="match status" value="4"/>
</dbReference>
<dbReference type="Proteomes" id="UP001604277">
    <property type="component" value="Unassembled WGS sequence"/>
</dbReference>
<evidence type="ECO:0000256" key="15">
    <source>
        <dbReference type="ARBA" id="ARBA00022840"/>
    </source>
</evidence>
<dbReference type="FunFam" id="3.80.10.10:FF:000288">
    <property type="entry name" value="LRR receptor-like serine/threonine-protein kinase EFR"/>
    <property type="match status" value="1"/>
</dbReference>
<keyword evidence="9" id="KW-0808">Transferase</keyword>
<evidence type="ECO:0000256" key="11">
    <source>
        <dbReference type="ARBA" id="ARBA00022729"/>
    </source>
</evidence>
<dbReference type="GO" id="GO:0005886">
    <property type="term" value="C:plasma membrane"/>
    <property type="evidence" value="ECO:0007669"/>
    <property type="project" value="UniProtKB-SubCell"/>
</dbReference>
<dbReference type="Gene3D" id="3.30.200.20">
    <property type="entry name" value="Phosphorylase Kinase, domain 1"/>
    <property type="match status" value="1"/>
</dbReference>
<dbReference type="FunFam" id="3.30.200.20:FF:000432">
    <property type="entry name" value="LRR receptor-like serine/threonine-protein kinase EFR"/>
    <property type="match status" value="1"/>
</dbReference>
<dbReference type="Pfam" id="PF13855">
    <property type="entry name" value="LRR_8"/>
    <property type="match status" value="1"/>
</dbReference>
<accession>A0ABD1RLQ4</accession>
<dbReference type="Pfam" id="PF08263">
    <property type="entry name" value="LRRNT_2"/>
    <property type="match status" value="1"/>
</dbReference>
<dbReference type="PANTHER" id="PTHR27008">
    <property type="entry name" value="OS04G0122200 PROTEIN"/>
    <property type="match status" value="1"/>
</dbReference>
<evidence type="ECO:0000256" key="10">
    <source>
        <dbReference type="ARBA" id="ARBA00022692"/>
    </source>
</evidence>
<protein>
    <recommendedName>
        <fullName evidence="4">non-specific serine/threonine protein kinase</fullName>
        <ecNumber evidence="4">2.7.11.1</ecNumber>
    </recommendedName>
</protein>
<evidence type="ECO:0000256" key="2">
    <source>
        <dbReference type="ARBA" id="ARBA00004479"/>
    </source>
</evidence>
<evidence type="ECO:0000313" key="25">
    <source>
        <dbReference type="EMBL" id="KAL2489327.1"/>
    </source>
</evidence>
<evidence type="ECO:0000259" key="24">
    <source>
        <dbReference type="PROSITE" id="PS50011"/>
    </source>
</evidence>
<dbReference type="EMBL" id="JBFOLJ010000012">
    <property type="protein sequence ID" value="KAL2489327.1"/>
    <property type="molecule type" value="Genomic_DNA"/>
</dbReference>
<dbReference type="FunFam" id="1.10.510.10:FF:000358">
    <property type="entry name" value="Putative leucine-rich repeat receptor-like serine/threonine-protein kinase"/>
    <property type="match status" value="1"/>
</dbReference>
<evidence type="ECO:0000256" key="7">
    <source>
        <dbReference type="ARBA" id="ARBA00022553"/>
    </source>
</evidence>
<dbReference type="InterPro" id="IPR051809">
    <property type="entry name" value="Plant_receptor-like_S/T_kinase"/>
</dbReference>
<keyword evidence="19" id="KW-0325">Glycoprotein</keyword>
<dbReference type="GO" id="GO:0004674">
    <property type="term" value="F:protein serine/threonine kinase activity"/>
    <property type="evidence" value="ECO:0007669"/>
    <property type="project" value="UniProtKB-KW"/>
</dbReference>
<dbReference type="InterPro" id="IPR013210">
    <property type="entry name" value="LRR_N_plant-typ"/>
</dbReference>
<evidence type="ECO:0000256" key="22">
    <source>
        <dbReference type="PROSITE-ProRule" id="PRU10141"/>
    </source>
</evidence>
<dbReference type="PROSITE" id="PS00108">
    <property type="entry name" value="PROTEIN_KINASE_ST"/>
    <property type="match status" value="1"/>
</dbReference>
<dbReference type="EC" id="2.7.11.1" evidence="4"/>
<name>A0ABD1RLQ4_9LAMI</name>
<keyword evidence="7" id="KW-0597">Phosphoprotein</keyword>
<evidence type="ECO:0000256" key="23">
    <source>
        <dbReference type="SAM" id="Phobius"/>
    </source>
</evidence>
<dbReference type="SUPFAM" id="SSF56112">
    <property type="entry name" value="Protein kinase-like (PK-like)"/>
    <property type="match status" value="1"/>
</dbReference>
<comment type="caution">
    <text evidence="25">The sequence shown here is derived from an EMBL/GenBank/DDBJ whole genome shotgun (WGS) entry which is preliminary data.</text>
</comment>
<evidence type="ECO:0000256" key="14">
    <source>
        <dbReference type="ARBA" id="ARBA00022777"/>
    </source>
</evidence>
<dbReference type="InterPro" id="IPR011009">
    <property type="entry name" value="Kinase-like_dom_sf"/>
</dbReference>